<organism evidence="1 2">
    <name type="scientific">Marasmius oreades</name>
    <name type="common">fairy-ring Marasmius</name>
    <dbReference type="NCBI Taxonomy" id="181124"/>
    <lineage>
        <taxon>Eukaryota</taxon>
        <taxon>Fungi</taxon>
        <taxon>Dikarya</taxon>
        <taxon>Basidiomycota</taxon>
        <taxon>Agaricomycotina</taxon>
        <taxon>Agaricomycetes</taxon>
        <taxon>Agaricomycetidae</taxon>
        <taxon>Agaricales</taxon>
        <taxon>Marasmiineae</taxon>
        <taxon>Marasmiaceae</taxon>
        <taxon>Marasmius</taxon>
    </lineage>
</organism>
<reference evidence="1" key="1">
    <citation type="journal article" date="2021" name="Genome Biol. Evol.">
        <title>The assembled and annotated genome of the fairy-ring fungus Marasmius oreades.</title>
        <authorList>
            <person name="Hiltunen M."/>
            <person name="Ament-Velasquez S.L."/>
            <person name="Johannesson H."/>
        </authorList>
    </citation>
    <scope>NUCLEOTIDE SEQUENCE</scope>
    <source>
        <strain evidence="1">03SP1</strain>
    </source>
</reference>
<dbReference type="RefSeq" id="XP_043006478.1">
    <property type="nucleotide sequence ID" value="XM_043156690.1"/>
</dbReference>
<protein>
    <submittedName>
        <fullName evidence="1">Uncharacterized protein</fullName>
    </submittedName>
</protein>
<dbReference type="GeneID" id="66080705"/>
<gene>
    <name evidence="1" type="ORF">E1B28_011630</name>
</gene>
<dbReference type="Proteomes" id="UP001049176">
    <property type="component" value="Chromosome 7"/>
</dbReference>
<sequence>MGHRSAACANSNERDVVLARDRDADGDVALPWNEGDPRSTFIESSLNVNPCFRIVMNFQTVWCNNVASQALRNASSRCAVILLSNLWSSLRGFAGLSNYCSFVQDHYQTAHDLEERCNVYIIDCAKCSCIPRSTFHWSYRKAVIDSWNESPDPWIMHNPTIEPLVPTGKIRANCRPIGQFNCVIVLLLKFVRAVYLSARAMHGGERWSEA</sequence>
<evidence type="ECO:0000313" key="1">
    <source>
        <dbReference type="EMBL" id="KAG7090008.1"/>
    </source>
</evidence>
<proteinExistence type="predicted"/>
<dbReference type="AlphaFoldDB" id="A0A9P7RV33"/>
<comment type="caution">
    <text evidence="1">The sequence shown here is derived from an EMBL/GenBank/DDBJ whole genome shotgun (WGS) entry which is preliminary data.</text>
</comment>
<dbReference type="KEGG" id="more:E1B28_011630"/>
<accession>A0A9P7RV33</accession>
<dbReference type="EMBL" id="CM032187">
    <property type="protein sequence ID" value="KAG7090008.1"/>
    <property type="molecule type" value="Genomic_DNA"/>
</dbReference>
<name>A0A9P7RV33_9AGAR</name>
<evidence type="ECO:0000313" key="2">
    <source>
        <dbReference type="Proteomes" id="UP001049176"/>
    </source>
</evidence>
<keyword evidence="2" id="KW-1185">Reference proteome</keyword>